<evidence type="ECO:0000313" key="1">
    <source>
        <dbReference type="EMBL" id="KAK7407537.1"/>
    </source>
</evidence>
<sequence length="148" mass="16567">MARLEAGLSLLDECEVLVHQVNENHIPSLKAQVKKMEPSLVLSHLENPTLEAANQPSSASHSTMSFDHNQWDLIGSPGITLAPNSIMHGTPYQEQNDEAIDDPMKIWEAAKQTGVVGLDKDEIYIGEITYTEDMDRVDMARRRNCFSF</sequence>
<keyword evidence="2" id="KW-1185">Reference proteome</keyword>
<evidence type="ECO:0000313" key="2">
    <source>
        <dbReference type="Proteomes" id="UP001386955"/>
    </source>
</evidence>
<gene>
    <name evidence="1" type="ORF">VNO78_09490</name>
</gene>
<name>A0AAN9SXJ9_PSOTE</name>
<dbReference type="EMBL" id="JAYMYS010000002">
    <property type="protein sequence ID" value="KAK7407537.1"/>
    <property type="molecule type" value="Genomic_DNA"/>
</dbReference>
<reference evidence="1 2" key="1">
    <citation type="submission" date="2024-01" db="EMBL/GenBank/DDBJ databases">
        <title>The genomes of 5 underutilized Papilionoideae crops provide insights into root nodulation and disease resistanc.</title>
        <authorList>
            <person name="Jiang F."/>
        </authorList>
    </citation>
    <scope>NUCLEOTIDE SEQUENCE [LARGE SCALE GENOMIC DNA]</scope>
    <source>
        <strain evidence="1">DUOXIRENSHENG_FW03</strain>
        <tissue evidence="1">Leaves</tissue>
    </source>
</reference>
<dbReference type="AlphaFoldDB" id="A0AAN9SXJ9"/>
<proteinExistence type="predicted"/>
<protein>
    <submittedName>
        <fullName evidence="1">Uncharacterized protein</fullName>
    </submittedName>
</protein>
<accession>A0AAN9SXJ9</accession>
<comment type="caution">
    <text evidence="1">The sequence shown here is derived from an EMBL/GenBank/DDBJ whole genome shotgun (WGS) entry which is preliminary data.</text>
</comment>
<dbReference type="Proteomes" id="UP001386955">
    <property type="component" value="Unassembled WGS sequence"/>
</dbReference>
<organism evidence="1 2">
    <name type="scientific">Psophocarpus tetragonolobus</name>
    <name type="common">Winged bean</name>
    <name type="synonym">Dolichos tetragonolobus</name>
    <dbReference type="NCBI Taxonomy" id="3891"/>
    <lineage>
        <taxon>Eukaryota</taxon>
        <taxon>Viridiplantae</taxon>
        <taxon>Streptophyta</taxon>
        <taxon>Embryophyta</taxon>
        <taxon>Tracheophyta</taxon>
        <taxon>Spermatophyta</taxon>
        <taxon>Magnoliopsida</taxon>
        <taxon>eudicotyledons</taxon>
        <taxon>Gunneridae</taxon>
        <taxon>Pentapetalae</taxon>
        <taxon>rosids</taxon>
        <taxon>fabids</taxon>
        <taxon>Fabales</taxon>
        <taxon>Fabaceae</taxon>
        <taxon>Papilionoideae</taxon>
        <taxon>50 kb inversion clade</taxon>
        <taxon>NPAAA clade</taxon>
        <taxon>indigoferoid/millettioid clade</taxon>
        <taxon>Phaseoleae</taxon>
        <taxon>Psophocarpus</taxon>
    </lineage>
</organism>